<keyword evidence="1" id="KW-0175">Coiled coil</keyword>
<dbReference type="RefSeq" id="WP_304416638.1">
    <property type="nucleotide sequence ID" value="NZ_JANAIE010000003.1"/>
</dbReference>
<comment type="caution">
    <text evidence="2">The sequence shown here is derived from an EMBL/GenBank/DDBJ whole genome shotgun (WGS) entry which is preliminary data.</text>
</comment>
<accession>A0A9X4RWZ8</accession>
<keyword evidence="3" id="KW-1185">Reference proteome</keyword>
<organism evidence="2 3">
    <name type="scientific">Profundicola chukchiensis</name>
    <dbReference type="NCBI Taxonomy" id="2961959"/>
    <lineage>
        <taxon>Bacteria</taxon>
        <taxon>Pseudomonadati</taxon>
        <taxon>Bacteroidota</taxon>
        <taxon>Flavobacteriia</taxon>
        <taxon>Flavobacteriales</taxon>
        <taxon>Weeksellaceae</taxon>
        <taxon>Profundicola</taxon>
    </lineage>
</organism>
<feature type="coiled-coil region" evidence="1">
    <location>
        <begin position="2"/>
        <end position="32"/>
    </location>
</feature>
<dbReference type="Pfam" id="PF14131">
    <property type="entry name" value="DUF4298"/>
    <property type="match status" value="1"/>
</dbReference>
<gene>
    <name evidence="2" type="ORF">NMK71_02030</name>
</gene>
<sequence>MSQELDKSIANAKEMNLKLEQAEKDLAYMEEFLERFPEIKENIKALEKYYFDTREWMQDRERILEEDPDYRLGILSEDGVFNVHVGIYQAVKQMIKEGALYITE</sequence>
<evidence type="ECO:0000256" key="1">
    <source>
        <dbReference type="SAM" id="Coils"/>
    </source>
</evidence>
<dbReference type="InterPro" id="IPR025384">
    <property type="entry name" value="DUF4298"/>
</dbReference>
<evidence type="ECO:0000313" key="3">
    <source>
        <dbReference type="Proteomes" id="UP001152599"/>
    </source>
</evidence>
<dbReference type="Proteomes" id="UP001152599">
    <property type="component" value="Unassembled WGS sequence"/>
</dbReference>
<protein>
    <submittedName>
        <fullName evidence="2">DUF4298 domain-containing protein</fullName>
    </submittedName>
</protein>
<reference evidence="2" key="1">
    <citation type="submission" date="2022-07" db="EMBL/GenBank/DDBJ databases">
        <title>Description and genome-wide analysis of Profundicola chukchiensis gen. nov., sp. nov., marine bacteria isolated from bottom sediments of the Chukchi Sea.</title>
        <authorList>
            <person name="Romanenko L."/>
            <person name="Otstavnykh N."/>
            <person name="Kurilenko V."/>
            <person name="Eremeev V."/>
            <person name="Velansky P."/>
            <person name="Mikhailov V."/>
            <person name="Isaeva M."/>
        </authorList>
    </citation>
    <scope>NUCLEOTIDE SEQUENCE</scope>
    <source>
        <strain evidence="2">KMM 9713</strain>
    </source>
</reference>
<dbReference type="AlphaFoldDB" id="A0A9X4RWZ8"/>
<dbReference type="EMBL" id="JANCMU010000001">
    <property type="protein sequence ID" value="MDG4945179.1"/>
    <property type="molecule type" value="Genomic_DNA"/>
</dbReference>
<name>A0A9X4RWZ8_9FLAO</name>
<proteinExistence type="predicted"/>
<evidence type="ECO:0000313" key="2">
    <source>
        <dbReference type="EMBL" id="MDG4945179.1"/>
    </source>
</evidence>